<evidence type="ECO:0000256" key="5">
    <source>
        <dbReference type="ARBA" id="ARBA00023295"/>
    </source>
</evidence>
<comment type="caution">
    <text evidence="8">The sequence shown here is derived from an EMBL/GenBank/DDBJ whole genome shotgun (WGS) entry which is preliminary data.</text>
</comment>
<proteinExistence type="inferred from homology"/>
<dbReference type="InterPro" id="IPR000490">
    <property type="entry name" value="Glyco_hydro_17"/>
</dbReference>
<evidence type="ECO:0000256" key="2">
    <source>
        <dbReference type="ARBA" id="ARBA00008773"/>
    </source>
</evidence>
<evidence type="ECO:0000256" key="7">
    <source>
        <dbReference type="SAM" id="SignalP"/>
    </source>
</evidence>
<evidence type="ECO:0000256" key="1">
    <source>
        <dbReference type="ARBA" id="ARBA00000382"/>
    </source>
</evidence>
<organism evidence="8 9">
    <name type="scientific">Punica granatum</name>
    <name type="common">Pomegranate</name>
    <dbReference type="NCBI Taxonomy" id="22663"/>
    <lineage>
        <taxon>Eukaryota</taxon>
        <taxon>Viridiplantae</taxon>
        <taxon>Streptophyta</taxon>
        <taxon>Embryophyta</taxon>
        <taxon>Tracheophyta</taxon>
        <taxon>Spermatophyta</taxon>
        <taxon>Magnoliopsida</taxon>
        <taxon>eudicotyledons</taxon>
        <taxon>Gunneridae</taxon>
        <taxon>Pentapetalae</taxon>
        <taxon>rosids</taxon>
        <taxon>malvids</taxon>
        <taxon>Myrtales</taxon>
        <taxon>Lythraceae</taxon>
        <taxon>Punica</taxon>
    </lineage>
</organism>
<dbReference type="PANTHER" id="PTHR32227">
    <property type="entry name" value="GLUCAN ENDO-1,3-BETA-GLUCOSIDASE BG1-RELATED-RELATED"/>
    <property type="match status" value="1"/>
</dbReference>
<evidence type="ECO:0000313" key="8">
    <source>
        <dbReference type="EMBL" id="PKI54353.1"/>
    </source>
</evidence>
<evidence type="ECO:0000313" key="9">
    <source>
        <dbReference type="Proteomes" id="UP000233551"/>
    </source>
</evidence>
<feature type="chain" id="PRO_5014127937" description="glucan endo-1,3-beta-D-glucosidase" evidence="7">
    <location>
        <begin position="22"/>
        <end position="95"/>
    </location>
</feature>
<keyword evidence="4" id="KW-0378">Hydrolase</keyword>
<dbReference type="STRING" id="22663.A0A2I0JEB8"/>
<dbReference type="Gene3D" id="3.20.20.80">
    <property type="entry name" value="Glycosidases"/>
    <property type="match status" value="1"/>
</dbReference>
<keyword evidence="7" id="KW-0732">Signal</keyword>
<name>A0A2I0JEB8_PUNGR</name>
<dbReference type="AlphaFoldDB" id="A0A2I0JEB8"/>
<gene>
    <name evidence="8" type="ORF">CRG98_025239</name>
</gene>
<evidence type="ECO:0000256" key="6">
    <source>
        <dbReference type="RuleBase" id="RU004335"/>
    </source>
</evidence>
<dbReference type="Pfam" id="PF00332">
    <property type="entry name" value="Glyco_hydro_17"/>
    <property type="match status" value="1"/>
</dbReference>
<dbReference type="InterPro" id="IPR017853">
    <property type="entry name" value="GH"/>
</dbReference>
<protein>
    <recommendedName>
        <fullName evidence="3">glucan endo-1,3-beta-D-glucosidase</fullName>
        <ecNumber evidence="3">3.2.1.39</ecNumber>
    </recommendedName>
</protein>
<dbReference type="Proteomes" id="UP000233551">
    <property type="component" value="Unassembled WGS sequence"/>
</dbReference>
<dbReference type="GO" id="GO:0042973">
    <property type="term" value="F:glucan endo-1,3-beta-D-glucosidase activity"/>
    <property type="evidence" value="ECO:0007669"/>
    <property type="project" value="UniProtKB-EC"/>
</dbReference>
<comment type="catalytic activity">
    <reaction evidence="1">
        <text>Hydrolysis of (1-&gt;3)-beta-D-glucosidic linkages in (1-&gt;3)-beta-D-glucans.</text>
        <dbReference type="EC" id="3.2.1.39"/>
    </reaction>
</comment>
<comment type="similarity">
    <text evidence="2 6">Belongs to the glycosyl hydrolase 17 family.</text>
</comment>
<accession>A0A2I0JEB8</accession>
<keyword evidence="5" id="KW-0326">Glycosidase</keyword>
<dbReference type="GO" id="GO:0005975">
    <property type="term" value="P:carbohydrate metabolic process"/>
    <property type="evidence" value="ECO:0007669"/>
    <property type="project" value="InterPro"/>
</dbReference>
<sequence>MELRPLSLLFVLLALLPFSDAGSIGVNYGRVADNLPSANKVVKLLKSQGIGKIKVYDTDPAVLHALANSGIKVTVAVPDALLFAAARSQSFANSW</sequence>
<evidence type="ECO:0000256" key="4">
    <source>
        <dbReference type="ARBA" id="ARBA00022801"/>
    </source>
</evidence>
<dbReference type="EC" id="3.2.1.39" evidence="3"/>
<feature type="non-terminal residue" evidence="8">
    <location>
        <position position="95"/>
    </location>
</feature>
<dbReference type="EMBL" id="PGOL01001784">
    <property type="protein sequence ID" value="PKI54353.1"/>
    <property type="molecule type" value="Genomic_DNA"/>
</dbReference>
<keyword evidence="9" id="KW-1185">Reference proteome</keyword>
<dbReference type="SUPFAM" id="SSF51445">
    <property type="entry name" value="(Trans)glycosidases"/>
    <property type="match status" value="1"/>
</dbReference>
<dbReference type="InterPro" id="IPR044965">
    <property type="entry name" value="Glyco_hydro_17_plant"/>
</dbReference>
<evidence type="ECO:0000256" key="3">
    <source>
        <dbReference type="ARBA" id="ARBA00012780"/>
    </source>
</evidence>
<reference evidence="8 9" key="1">
    <citation type="submission" date="2017-11" db="EMBL/GenBank/DDBJ databases">
        <title>De-novo sequencing of pomegranate (Punica granatum L.) genome.</title>
        <authorList>
            <person name="Akparov Z."/>
            <person name="Amiraslanov A."/>
            <person name="Hajiyeva S."/>
            <person name="Abbasov M."/>
            <person name="Kaur K."/>
            <person name="Hamwieh A."/>
            <person name="Solovyev V."/>
            <person name="Salamov A."/>
            <person name="Braich B."/>
            <person name="Kosarev P."/>
            <person name="Mahmoud A."/>
            <person name="Hajiyev E."/>
            <person name="Babayeva S."/>
            <person name="Izzatullayeva V."/>
            <person name="Mammadov A."/>
            <person name="Mammadov A."/>
            <person name="Sharifova S."/>
            <person name="Ojaghi J."/>
            <person name="Eynullazada K."/>
            <person name="Bayramov B."/>
            <person name="Abdulazimova A."/>
            <person name="Shahmuradov I."/>
        </authorList>
    </citation>
    <scope>NUCLEOTIDE SEQUENCE [LARGE SCALE GENOMIC DNA]</scope>
    <source>
        <strain evidence="9">cv. AG2017</strain>
        <tissue evidence="8">Leaf</tissue>
    </source>
</reference>
<feature type="signal peptide" evidence="7">
    <location>
        <begin position="1"/>
        <end position="21"/>
    </location>
</feature>